<reference evidence="3" key="2">
    <citation type="submission" date="2023-06" db="EMBL/GenBank/DDBJ databases">
        <authorList>
            <person name="Ma L."/>
            <person name="Liu K.-W."/>
            <person name="Li Z."/>
            <person name="Hsiao Y.-Y."/>
            <person name="Qi Y."/>
            <person name="Fu T."/>
            <person name="Tang G."/>
            <person name="Zhang D."/>
            <person name="Sun W.-H."/>
            <person name="Liu D.-K."/>
            <person name="Li Y."/>
            <person name="Chen G.-Z."/>
            <person name="Liu X.-D."/>
            <person name="Liao X.-Y."/>
            <person name="Jiang Y.-T."/>
            <person name="Yu X."/>
            <person name="Hao Y."/>
            <person name="Huang J."/>
            <person name="Zhao X.-W."/>
            <person name="Ke S."/>
            <person name="Chen Y.-Y."/>
            <person name="Wu W.-L."/>
            <person name="Hsu J.-L."/>
            <person name="Lin Y.-F."/>
            <person name="Huang M.-D."/>
            <person name="Li C.-Y."/>
            <person name="Huang L."/>
            <person name="Wang Z.-W."/>
            <person name="Zhao X."/>
            <person name="Zhong W.-Y."/>
            <person name="Peng D.-H."/>
            <person name="Ahmad S."/>
            <person name="Lan S."/>
            <person name="Zhang J.-S."/>
            <person name="Tsai W.-C."/>
            <person name="Van De Peer Y."/>
            <person name="Liu Z.-J."/>
        </authorList>
    </citation>
    <scope>NUCLEOTIDE SEQUENCE</scope>
    <source>
        <strain evidence="3">SCP</strain>
        <tissue evidence="3">Leaves</tissue>
    </source>
</reference>
<evidence type="ECO:0000313" key="4">
    <source>
        <dbReference type="Proteomes" id="UP001179952"/>
    </source>
</evidence>
<dbReference type="Proteomes" id="UP001179952">
    <property type="component" value="Unassembled WGS sequence"/>
</dbReference>
<feature type="region of interest" description="Disordered" evidence="1">
    <location>
        <begin position="44"/>
        <end position="86"/>
    </location>
</feature>
<dbReference type="Pfam" id="PF03101">
    <property type="entry name" value="FAR1"/>
    <property type="match status" value="1"/>
</dbReference>
<feature type="region of interest" description="Disordered" evidence="1">
    <location>
        <begin position="247"/>
        <end position="293"/>
    </location>
</feature>
<protein>
    <submittedName>
        <fullName evidence="3">Protein FAR1-RELATED SEQUENCE 6</fullName>
    </submittedName>
</protein>
<feature type="region of interest" description="Disordered" evidence="1">
    <location>
        <begin position="1"/>
        <end position="20"/>
    </location>
</feature>
<keyword evidence="4" id="KW-1185">Reference proteome</keyword>
<evidence type="ECO:0000313" key="3">
    <source>
        <dbReference type="EMBL" id="KAK1261778.1"/>
    </source>
</evidence>
<organism evidence="3 4">
    <name type="scientific">Acorus gramineus</name>
    <name type="common">Dwarf sweet flag</name>
    <dbReference type="NCBI Taxonomy" id="55184"/>
    <lineage>
        <taxon>Eukaryota</taxon>
        <taxon>Viridiplantae</taxon>
        <taxon>Streptophyta</taxon>
        <taxon>Embryophyta</taxon>
        <taxon>Tracheophyta</taxon>
        <taxon>Spermatophyta</taxon>
        <taxon>Magnoliopsida</taxon>
        <taxon>Liliopsida</taxon>
        <taxon>Acoraceae</taxon>
        <taxon>Acorus</taxon>
    </lineage>
</organism>
<comment type="caution">
    <text evidence="3">The sequence shown here is derived from an EMBL/GenBank/DDBJ whole genome shotgun (WGS) entry which is preliminary data.</text>
</comment>
<evidence type="ECO:0000259" key="2">
    <source>
        <dbReference type="Pfam" id="PF03101"/>
    </source>
</evidence>
<feature type="compositionally biased region" description="Basic and acidic residues" evidence="1">
    <location>
        <begin position="263"/>
        <end position="279"/>
    </location>
</feature>
<dbReference type="AlphaFoldDB" id="A0AAV9ABT0"/>
<sequence length="293" mass="33696">MPTDERPNTDEGNQGERLGEVVTSTVEQTKENNVEVANVNEQVVEQHNHALTPPSERHKLRSQRKLCEGRSESDGDEGDEDDMDVNVEGGDVVVVNEKGKLSPRVGVEFESHEDAYNFYKRYASQMGFRVRKYSRRRSQRNGEIIGHSFCCSLEGWRVVSSMDGETRKKYRPETRLGCKAKMSIRKGKRGEWILSQIVEEHNHDLPTPSRRLKGKSQRKIIDGQRKVLDKIVTSRRNERERVNKEVNVANHNEPADEIVAVNKKGEWSDEEKESSRDEIGLQSNDVNKERQNR</sequence>
<gene>
    <name evidence="3" type="ORF">QJS04_geneDACA019560</name>
</gene>
<dbReference type="InterPro" id="IPR004330">
    <property type="entry name" value="FAR1_DNA_bnd_dom"/>
</dbReference>
<feature type="domain" description="FAR1" evidence="2">
    <location>
        <begin position="117"/>
        <end position="205"/>
    </location>
</feature>
<dbReference type="EMBL" id="JAUJYN010000010">
    <property type="protein sequence ID" value="KAK1261778.1"/>
    <property type="molecule type" value="Genomic_DNA"/>
</dbReference>
<reference evidence="3" key="1">
    <citation type="journal article" date="2023" name="Nat. Commun.">
        <title>Diploid and tetraploid genomes of Acorus and the evolution of monocots.</title>
        <authorList>
            <person name="Ma L."/>
            <person name="Liu K.W."/>
            <person name="Li Z."/>
            <person name="Hsiao Y.Y."/>
            <person name="Qi Y."/>
            <person name="Fu T."/>
            <person name="Tang G.D."/>
            <person name="Zhang D."/>
            <person name="Sun W.H."/>
            <person name="Liu D.K."/>
            <person name="Li Y."/>
            <person name="Chen G.Z."/>
            <person name="Liu X.D."/>
            <person name="Liao X.Y."/>
            <person name="Jiang Y.T."/>
            <person name="Yu X."/>
            <person name="Hao Y."/>
            <person name="Huang J."/>
            <person name="Zhao X.W."/>
            <person name="Ke S."/>
            <person name="Chen Y.Y."/>
            <person name="Wu W.L."/>
            <person name="Hsu J.L."/>
            <person name="Lin Y.F."/>
            <person name="Huang M.D."/>
            <person name="Li C.Y."/>
            <person name="Huang L."/>
            <person name="Wang Z.W."/>
            <person name="Zhao X."/>
            <person name="Zhong W.Y."/>
            <person name="Peng D.H."/>
            <person name="Ahmad S."/>
            <person name="Lan S."/>
            <person name="Zhang J.S."/>
            <person name="Tsai W.C."/>
            <person name="Van de Peer Y."/>
            <person name="Liu Z.J."/>
        </authorList>
    </citation>
    <scope>NUCLEOTIDE SEQUENCE</scope>
    <source>
        <strain evidence="3">SCP</strain>
    </source>
</reference>
<proteinExistence type="predicted"/>
<dbReference type="PANTHER" id="PTHR46328:SF27">
    <property type="entry name" value="OS12G0287500 PROTEIN"/>
    <property type="match status" value="1"/>
</dbReference>
<evidence type="ECO:0000256" key="1">
    <source>
        <dbReference type="SAM" id="MobiDB-lite"/>
    </source>
</evidence>
<accession>A0AAV9ABT0</accession>
<name>A0AAV9ABT0_ACOGR</name>
<dbReference type="PANTHER" id="PTHR46328">
    <property type="entry name" value="FAR-RED IMPAIRED RESPONSIVE (FAR1) FAMILY PROTEIN-RELATED"/>
    <property type="match status" value="1"/>
</dbReference>
<feature type="compositionally biased region" description="Acidic residues" evidence="1">
    <location>
        <begin position="74"/>
        <end position="85"/>
    </location>
</feature>